<evidence type="ECO:0000256" key="1">
    <source>
        <dbReference type="SAM" id="Phobius"/>
    </source>
</evidence>
<keyword evidence="1" id="KW-0812">Transmembrane</keyword>
<reference evidence="2 3" key="1">
    <citation type="submission" date="2023-01" db="EMBL/GenBank/DDBJ databases">
        <authorList>
            <person name="Whitehead M."/>
        </authorList>
    </citation>
    <scope>NUCLEOTIDE SEQUENCE [LARGE SCALE GENOMIC DNA]</scope>
</reference>
<protein>
    <recommendedName>
        <fullName evidence="4">Secreted protein</fullName>
    </recommendedName>
</protein>
<keyword evidence="1" id="KW-1133">Transmembrane helix</keyword>
<name>A0AAV0XE13_9HEMI</name>
<keyword evidence="1" id="KW-0472">Membrane</keyword>
<accession>A0AAV0XE13</accession>
<gene>
    <name evidence="2" type="ORF">MEUPH1_LOCUS20731</name>
</gene>
<evidence type="ECO:0000313" key="2">
    <source>
        <dbReference type="EMBL" id="CAI6366108.1"/>
    </source>
</evidence>
<dbReference type="AlphaFoldDB" id="A0AAV0XE13"/>
<sequence length="148" mass="16369">MYWRVLLAVVGFPVFLLSPSLCTVVFRDPIGSLRRVVSASASPTSSATLTMTSRPWVFYSCAAGPRTAVGSFAEFSGCRELSLLCCFPLVSRNPSSAVVGVGWGRCLPSLVCCLPVFWFVQFSFWFLRSFIVVLLGTWMTGRRFLEAF</sequence>
<keyword evidence="3" id="KW-1185">Reference proteome</keyword>
<comment type="caution">
    <text evidence="2">The sequence shown here is derived from an EMBL/GenBank/DDBJ whole genome shotgun (WGS) entry which is preliminary data.</text>
</comment>
<dbReference type="EMBL" id="CARXXK010000004">
    <property type="protein sequence ID" value="CAI6366108.1"/>
    <property type="molecule type" value="Genomic_DNA"/>
</dbReference>
<organism evidence="2 3">
    <name type="scientific">Macrosiphum euphorbiae</name>
    <name type="common">potato aphid</name>
    <dbReference type="NCBI Taxonomy" id="13131"/>
    <lineage>
        <taxon>Eukaryota</taxon>
        <taxon>Metazoa</taxon>
        <taxon>Ecdysozoa</taxon>
        <taxon>Arthropoda</taxon>
        <taxon>Hexapoda</taxon>
        <taxon>Insecta</taxon>
        <taxon>Pterygota</taxon>
        <taxon>Neoptera</taxon>
        <taxon>Paraneoptera</taxon>
        <taxon>Hemiptera</taxon>
        <taxon>Sternorrhyncha</taxon>
        <taxon>Aphidomorpha</taxon>
        <taxon>Aphidoidea</taxon>
        <taxon>Aphididae</taxon>
        <taxon>Macrosiphini</taxon>
        <taxon>Macrosiphum</taxon>
    </lineage>
</organism>
<feature type="transmembrane region" description="Helical" evidence="1">
    <location>
        <begin position="116"/>
        <end position="138"/>
    </location>
</feature>
<evidence type="ECO:0008006" key="4">
    <source>
        <dbReference type="Google" id="ProtNLM"/>
    </source>
</evidence>
<evidence type="ECO:0000313" key="3">
    <source>
        <dbReference type="Proteomes" id="UP001160148"/>
    </source>
</evidence>
<proteinExistence type="predicted"/>
<dbReference type="Proteomes" id="UP001160148">
    <property type="component" value="Unassembled WGS sequence"/>
</dbReference>